<dbReference type="Proteomes" id="UP001165679">
    <property type="component" value="Unassembled WGS sequence"/>
</dbReference>
<protein>
    <submittedName>
        <fullName evidence="2">Uncharacterized protein</fullName>
    </submittedName>
</protein>
<keyword evidence="3" id="KW-1185">Reference proteome</keyword>
<keyword evidence="1" id="KW-1133">Transmembrane helix</keyword>
<sequence length="96" mass="10516">MPIAEQPPPAAPVEDTEPNEAHDVTIIAGTALRPALRASQLEWTNDADLRPYRPDAKKWHDDEDDPMAAARGLVVAIGLVVPLWAGILALAYWLIR</sequence>
<comment type="caution">
    <text evidence="2">The sequence shown here is derived from an EMBL/GenBank/DDBJ whole genome shotgun (WGS) entry which is preliminary data.</text>
</comment>
<dbReference type="RefSeq" id="WP_264715511.1">
    <property type="nucleotide sequence ID" value="NZ_JAPDNT010000022.1"/>
</dbReference>
<keyword evidence="1" id="KW-0812">Transmembrane</keyword>
<reference evidence="2" key="1">
    <citation type="submission" date="2022-09" db="EMBL/GenBank/DDBJ databases">
        <title>Rhodovastum sp. nov. RN2-1 isolated from soil in Seongnam, South Korea.</title>
        <authorList>
            <person name="Le N.T."/>
        </authorList>
    </citation>
    <scope>NUCLEOTIDE SEQUENCE</scope>
    <source>
        <strain evidence="2">RN2-1</strain>
    </source>
</reference>
<proteinExistence type="predicted"/>
<gene>
    <name evidence="2" type="ORF">OL599_19155</name>
</gene>
<dbReference type="EMBL" id="JAPDNT010000022">
    <property type="protein sequence ID" value="MCW3476687.1"/>
    <property type="molecule type" value="Genomic_DNA"/>
</dbReference>
<evidence type="ECO:0000313" key="2">
    <source>
        <dbReference type="EMBL" id="MCW3476687.1"/>
    </source>
</evidence>
<dbReference type="AlphaFoldDB" id="A0AA42CJ94"/>
<reference evidence="2" key="2">
    <citation type="submission" date="2022-10" db="EMBL/GenBank/DDBJ databases">
        <authorList>
            <person name="Trinh H.N."/>
        </authorList>
    </citation>
    <scope>NUCLEOTIDE SEQUENCE</scope>
    <source>
        <strain evidence="2">RN2-1</strain>
    </source>
</reference>
<accession>A0AA42CJ94</accession>
<organism evidence="2 3">
    <name type="scientific">Limobrevibacterium gyesilva</name>
    <dbReference type="NCBI Taxonomy" id="2991712"/>
    <lineage>
        <taxon>Bacteria</taxon>
        <taxon>Pseudomonadati</taxon>
        <taxon>Pseudomonadota</taxon>
        <taxon>Alphaproteobacteria</taxon>
        <taxon>Acetobacterales</taxon>
        <taxon>Acetobacteraceae</taxon>
        <taxon>Limobrevibacterium</taxon>
    </lineage>
</organism>
<name>A0AA42CJ94_9PROT</name>
<evidence type="ECO:0000313" key="3">
    <source>
        <dbReference type="Proteomes" id="UP001165679"/>
    </source>
</evidence>
<feature type="transmembrane region" description="Helical" evidence="1">
    <location>
        <begin position="73"/>
        <end position="95"/>
    </location>
</feature>
<keyword evidence="1" id="KW-0472">Membrane</keyword>
<evidence type="ECO:0000256" key="1">
    <source>
        <dbReference type="SAM" id="Phobius"/>
    </source>
</evidence>